<comment type="caution">
    <text evidence="3">The sequence shown here is derived from an EMBL/GenBank/DDBJ whole genome shotgun (WGS) entry which is preliminary data.</text>
</comment>
<feature type="domain" description="PEP-utilising enzyme mobile" evidence="1">
    <location>
        <begin position="944"/>
        <end position="1012"/>
    </location>
</feature>
<organism evidence="3 4">
    <name type="scientific">Alkalimonas delamerensis</name>
    <dbReference type="NCBI Taxonomy" id="265981"/>
    <lineage>
        <taxon>Bacteria</taxon>
        <taxon>Pseudomonadati</taxon>
        <taxon>Pseudomonadota</taxon>
        <taxon>Gammaproteobacteria</taxon>
        <taxon>Alkalimonas</taxon>
    </lineage>
</organism>
<evidence type="ECO:0000259" key="2">
    <source>
        <dbReference type="Pfam" id="PF01326"/>
    </source>
</evidence>
<dbReference type="Pfam" id="PF00391">
    <property type="entry name" value="PEP-utilizers"/>
    <property type="match status" value="1"/>
</dbReference>
<dbReference type="Proteomes" id="UP001236258">
    <property type="component" value="Unassembled WGS sequence"/>
</dbReference>
<dbReference type="NCBIfam" id="NF004508">
    <property type="entry name" value="PRK05849.1"/>
    <property type="match status" value="1"/>
</dbReference>
<evidence type="ECO:0000259" key="1">
    <source>
        <dbReference type="Pfam" id="PF00391"/>
    </source>
</evidence>
<dbReference type="Pfam" id="PF01326">
    <property type="entry name" value="PPDK_N"/>
    <property type="match status" value="1"/>
</dbReference>
<dbReference type="Gene3D" id="3.90.550.10">
    <property type="entry name" value="Spore Coat Polysaccharide Biosynthesis Protein SpsA, Chain A"/>
    <property type="match status" value="1"/>
</dbReference>
<dbReference type="PANTHER" id="PTHR43615">
    <property type="entry name" value="PHOSPHOENOLPYRUVATE SYNTHASE-RELATED"/>
    <property type="match status" value="1"/>
</dbReference>
<keyword evidence="4" id="KW-1185">Reference proteome</keyword>
<name>A0ABT9GPV4_9GAMM</name>
<dbReference type="InterPro" id="IPR002192">
    <property type="entry name" value="PPDK_AMP/ATP-bd"/>
</dbReference>
<dbReference type="InterPro" id="IPR013815">
    <property type="entry name" value="ATP_grasp_subdomain_1"/>
</dbReference>
<dbReference type="SUPFAM" id="SSF52009">
    <property type="entry name" value="Phosphohistidine domain"/>
    <property type="match status" value="1"/>
</dbReference>
<dbReference type="InterPro" id="IPR051549">
    <property type="entry name" value="PEP_Utilizing_Enz"/>
</dbReference>
<protein>
    <submittedName>
        <fullName evidence="3">PEP/pyruvate-binding domain-containing protein</fullName>
    </submittedName>
</protein>
<feature type="domain" description="Pyruvate phosphate dikinase AMP/ATP-binding" evidence="2">
    <location>
        <begin position="244"/>
        <end position="337"/>
    </location>
</feature>
<accession>A0ABT9GPV4</accession>
<dbReference type="SUPFAM" id="SSF53448">
    <property type="entry name" value="Nucleotide-diphospho-sugar transferases"/>
    <property type="match status" value="1"/>
</dbReference>
<dbReference type="RefSeq" id="WP_305945094.1">
    <property type="nucleotide sequence ID" value="NZ_JAUZVY010000002.1"/>
</dbReference>
<gene>
    <name evidence="3" type="ORF">Q3O59_08195</name>
</gene>
<evidence type="ECO:0000313" key="4">
    <source>
        <dbReference type="Proteomes" id="UP001236258"/>
    </source>
</evidence>
<sequence length="1021" mass="113302">MQDSSVNAVILSAGVPHVGSKPSPAQLIGASDTILNWQIRAFEAMQTFLVVGFEKELITNTDQIAQTVNNPLWQVTGSAYSLSLVVQSLQLSENDFRNESELIVCYGDTLFRNQAVEALRASTSDLAIAWDSRVIKAVSSKSGKKPERVYVRDCELQRAGELPSYLSNGTFVGLVRFKGEALKRLAHVFRHQTERFKTATVADLVEVLRGTGVHVDAVDVHGDWAEVGSDFDIVRFVLGTKAETLARMQQIVSKSVIADQVSFEVKQWRKQKATLIAHIQNTFHDALLIVRSSARSEDSFTHSNAGAYTSILNVDANDDHLESAIEEVIASYHNPQPDDQVLVQPMLKNVIRSGVAFTRTLEHGSPYYVINYDETGSTDGITTGNGRDHKTLVVRRGASAHQVANARLLPLLEAMKEIENLLSFDSLDIEFAMTEDELVHILQIRPIAVQKTDDEASCDACNEALLQAETSWAKLEVAAPHLAGDHPLYGVMPDWNPAEIIGTNPGKLAETLYKYLIMDETWATQRAEYGYRDVRPHPLLVSFAGKPYVDVRASFNSFIPKNINDEEAGQFVNFYLSYLKANPKLHDKVEFDVLPTCVGPAFYRWEERLQHEGGFSAELIAKLKSGLLDISRHAVEKTKDYLSNVSKLQDRINLRRQRPQVASIRNVRLLLDECRLYGTLPFAHLARSGFVAVTFLKEGVKEGWLTQLAMDDFMSSVRTVSHELTDDAKATAVGKMSWDHFVAIYGHLRPGTYDITSPAYLDDPEQFLRPIVESAMEAKHAVKTQSAWLEEKANFFAKVKSLGLDFSGDALEQFLRDAIEGREKAKFIFSRNLSEALDMMRVLASEFGLTVEEWANLSVYDVFGLSETTLSASEQQGFLRAEASKNARQRKSAATCELPPLLTGKDDFYSFELSAGMPNFIGSERIMAPCIHLRGTEQGDIDVQGVVVLIPQADPGFDWLFGQGIAGLITMYGGANSHMAIRSAEFGLSAAIGVGEQLFKQLSQAKAIELDPANKLLRPLR</sequence>
<dbReference type="InterPro" id="IPR029044">
    <property type="entry name" value="Nucleotide-diphossugar_trans"/>
</dbReference>
<dbReference type="Gene3D" id="3.30.470.20">
    <property type="entry name" value="ATP-grasp fold, B domain"/>
    <property type="match status" value="1"/>
</dbReference>
<dbReference type="PANTHER" id="PTHR43615:SF1">
    <property type="entry name" value="PPDK_N DOMAIN-CONTAINING PROTEIN"/>
    <property type="match status" value="1"/>
</dbReference>
<proteinExistence type="predicted"/>
<dbReference type="InterPro" id="IPR008279">
    <property type="entry name" value="PEP-util_enz_mobile_dom"/>
</dbReference>
<dbReference type="InterPro" id="IPR036637">
    <property type="entry name" value="Phosphohistidine_dom_sf"/>
</dbReference>
<dbReference type="EMBL" id="JAUZVY010000002">
    <property type="protein sequence ID" value="MDP4529008.1"/>
    <property type="molecule type" value="Genomic_DNA"/>
</dbReference>
<reference evidence="3 4" key="1">
    <citation type="submission" date="2023-08" db="EMBL/GenBank/DDBJ databases">
        <authorList>
            <person name="Joshi A."/>
            <person name="Thite S."/>
        </authorList>
    </citation>
    <scope>NUCLEOTIDE SEQUENCE [LARGE SCALE GENOMIC DNA]</scope>
    <source>
        <strain evidence="3 4">1E1</strain>
    </source>
</reference>
<dbReference type="Gene3D" id="3.50.30.10">
    <property type="entry name" value="Phosphohistidine domain"/>
    <property type="match status" value="1"/>
</dbReference>
<dbReference type="SUPFAM" id="SSF56059">
    <property type="entry name" value="Glutathione synthetase ATP-binding domain-like"/>
    <property type="match status" value="1"/>
</dbReference>
<evidence type="ECO:0000313" key="3">
    <source>
        <dbReference type="EMBL" id="MDP4529008.1"/>
    </source>
</evidence>
<dbReference type="Gene3D" id="3.30.1490.20">
    <property type="entry name" value="ATP-grasp fold, A domain"/>
    <property type="match status" value="1"/>
</dbReference>